<gene>
    <name evidence="1" type="ORF">MENTE1834_LOCUS33944</name>
</gene>
<sequence length="59" mass="6652">MAGSFAVFEALGIKNTFDVSSNVFYPMYLQFLDFGGKPLDVTKVPGQNNKNKCLRKYQI</sequence>
<dbReference type="Proteomes" id="UP001497535">
    <property type="component" value="Unassembled WGS sequence"/>
</dbReference>
<evidence type="ECO:0000313" key="1">
    <source>
        <dbReference type="EMBL" id="CAK5086445.1"/>
    </source>
</evidence>
<evidence type="ECO:0000313" key="2">
    <source>
        <dbReference type="Proteomes" id="UP001497535"/>
    </source>
</evidence>
<accession>A0ACB1A4U0</accession>
<dbReference type="EMBL" id="CAVMJV010000060">
    <property type="protein sequence ID" value="CAK5086445.1"/>
    <property type="molecule type" value="Genomic_DNA"/>
</dbReference>
<name>A0ACB1A4U0_MELEN</name>
<keyword evidence="2" id="KW-1185">Reference proteome</keyword>
<protein>
    <submittedName>
        <fullName evidence="1">Uncharacterized protein</fullName>
    </submittedName>
</protein>
<organism evidence="1 2">
    <name type="scientific">Meloidogyne enterolobii</name>
    <name type="common">Root-knot nematode worm</name>
    <name type="synonym">Meloidogyne mayaguensis</name>
    <dbReference type="NCBI Taxonomy" id="390850"/>
    <lineage>
        <taxon>Eukaryota</taxon>
        <taxon>Metazoa</taxon>
        <taxon>Ecdysozoa</taxon>
        <taxon>Nematoda</taxon>
        <taxon>Chromadorea</taxon>
        <taxon>Rhabditida</taxon>
        <taxon>Tylenchina</taxon>
        <taxon>Tylenchomorpha</taxon>
        <taxon>Tylenchoidea</taxon>
        <taxon>Meloidogynidae</taxon>
        <taxon>Meloidogyninae</taxon>
        <taxon>Meloidogyne</taxon>
    </lineage>
</organism>
<reference evidence="1" key="1">
    <citation type="submission" date="2023-11" db="EMBL/GenBank/DDBJ databases">
        <authorList>
            <person name="Poullet M."/>
        </authorList>
    </citation>
    <scope>NUCLEOTIDE SEQUENCE</scope>
    <source>
        <strain evidence="1">E1834</strain>
    </source>
</reference>
<proteinExistence type="predicted"/>
<comment type="caution">
    <text evidence="1">The sequence shown here is derived from an EMBL/GenBank/DDBJ whole genome shotgun (WGS) entry which is preliminary data.</text>
</comment>